<feature type="signal peptide" evidence="1">
    <location>
        <begin position="1"/>
        <end position="15"/>
    </location>
</feature>
<dbReference type="RefSeq" id="XP_040667874.1">
    <property type="nucleotide sequence ID" value="XM_040818415.1"/>
</dbReference>
<sequence length="529" mass="58810">MLFVLFAIFAPHTFADWQYLSRPDLSPPRLNITVPAHSSVAPGYLFLAQYLGFQEGSVGPEQPGAYIFRDDGDLVWSGFGYLAGWVADFGPTTINGSSVLRAFQGLLDSPHGRMHGDHSVLNQDYETVKILRAASHRLVSCHEFQVVDGGRSVLIETPVSIPMDLSAYGGDEDQKWIVSNGFQELDIETGELFFEWYSAENVTPNRSAFPLESDGAFNARSSLDAWNYFHINSVDKDDQGNYLVSARNFAAIFKINGTSGQVLWQLGGIGSDFDVPENAKFAYQHDARFRFRSNDGTIERISLFDNADHSAPGRSINPFSRARYIELDHTTETVREVHNYRPPDDLVTHSQGNVQFVPGGNVFVNWGQAGAVTEYSRDGQVLFHAYLDSHPNKYVQSYRGFRSPWTGHSSEEPAVLALADLVGQRSNYVSIYVSWNGNTETEVWQFYAAGEKAKERSLGMAKRTGFETSFEIDLGLALVEDWSDISVIAEALDSKGNVLGRNQAPYASRKNCQGQSCVDFGAVPERLEL</sequence>
<dbReference type="GeneID" id="63733926"/>
<reference evidence="3" key="1">
    <citation type="journal article" date="2017" name="Genome Biol.">
        <title>Comparative genomics reveals high biological diversity and specific adaptations in the industrially and medically important fungal genus Aspergillus.</title>
        <authorList>
            <person name="de Vries R.P."/>
            <person name="Riley R."/>
            <person name="Wiebenga A."/>
            <person name="Aguilar-Osorio G."/>
            <person name="Amillis S."/>
            <person name="Uchima C.A."/>
            <person name="Anderluh G."/>
            <person name="Asadollahi M."/>
            <person name="Askin M."/>
            <person name="Barry K."/>
            <person name="Battaglia E."/>
            <person name="Bayram O."/>
            <person name="Benocci T."/>
            <person name="Braus-Stromeyer S.A."/>
            <person name="Caldana C."/>
            <person name="Canovas D."/>
            <person name="Cerqueira G.C."/>
            <person name="Chen F."/>
            <person name="Chen W."/>
            <person name="Choi C."/>
            <person name="Clum A."/>
            <person name="Dos Santos R.A."/>
            <person name="Damasio A.R."/>
            <person name="Diallinas G."/>
            <person name="Emri T."/>
            <person name="Fekete E."/>
            <person name="Flipphi M."/>
            <person name="Freyberg S."/>
            <person name="Gallo A."/>
            <person name="Gournas C."/>
            <person name="Habgood R."/>
            <person name="Hainaut M."/>
            <person name="Harispe M.L."/>
            <person name="Henrissat B."/>
            <person name="Hilden K.S."/>
            <person name="Hope R."/>
            <person name="Hossain A."/>
            <person name="Karabika E."/>
            <person name="Karaffa L."/>
            <person name="Karanyi Z."/>
            <person name="Krasevec N."/>
            <person name="Kuo A."/>
            <person name="Kusch H."/>
            <person name="LaButti K."/>
            <person name="Lagendijk E.L."/>
            <person name="Lapidus A."/>
            <person name="Levasseur A."/>
            <person name="Lindquist E."/>
            <person name="Lipzen A."/>
            <person name="Logrieco A.F."/>
            <person name="MacCabe A."/>
            <person name="Maekelae M.R."/>
            <person name="Malavazi I."/>
            <person name="Melin P."/>
            <person name="Meyer V."/>
            <person name="Mielnichuk N."/>
            <person name="Miskei M."/>
            <person name="Molnar A.P."/>
            <person name="Mule G."/>
            <person name="Ngan C.Y."/>
            <person name="Orejas M."/>
            <person name="Orosz E."/>
            <person name="Ouedraogo J.P."/>
            <person name="Overkamp K.M."/>
            <person name="Park H.-S."/>
            <person name="Perrone G."/>
            <person name="Piumi F."/>
            <person name="Punt P.J."/>
            <person name="Ram A.F."/>
            <person name="Ramon A."/>
            <person name="Rauscher S."/>
            <person name="Record E."/>
            <person name="Riano-Pachon D.M."/>
            <person name="Robert V."/>
            <person name="Roehrig J."/>
            <person name="Ruller R."/>
            <person name="Salamov A."/>
            <person name="Salih N.S."/>
            <person name="Samson R.A."/>
            <person name="Sandor E."/>
            <person name="Sanguinetti M."/>
            <person name="Schuetze T."/>
            <person name="Sepcic K."/>
            <person name="Shelest E."/>
            <person name="Sherlock G."/>
            <person name="Sophianopoulou V."/>
            <person name="Squina F.M."/>
            <person name="Sun H."/>
            <person name="Susca A."/>
            <person name="Todd R.B."/>
            <person name="Tsang A."/>
            <person name="Unkles S.E."/>
            <person name="van de Wiele N."/>
            <person name="van Rossen-Uffink D."/>
            <person name="Oliveira J.V."/>
            <person name="Vesth T.C."/>
            <person name="Visser J."/>
            <person name="Yu J.-H."/>
            <person name="Zhou M."/>
            <person name="Andersen M.R."/>
            <person name="Archer D.B."/>
            <person name="Baker S.E."/>
            <person name="Benoit I."/>
            <person name="Brakhage A.A."/>
            <person name="Braus G.H."/>
            <person name="Fischer R."/>
            <person name="Frisvad J.C."/>
            <person name="Goldman G.H."/>
            <person name="Houbraken J."/>
            <person name="Oakley B."/>
            <person name="Pocsi I."/>
            <person name="Scazzocchio C."/>
            <person name="Seiboth B."/>
            <person name="vanKuyk P.A."/>
            <person name="Wortman J."/>
            <person name="Dyer P.S."/>
            <person name="Grigoriev I.V."/>
        </authorList>
    </citation>
    <scope>NUCLEOTIDE SEQUENCE [LARGE SCALE GENOMIC DNA]</scope>
    <source>
        <strain evidence="3">CBS 583.65</strain>
    </source>
</reference>
<dbReference type="Pfam" id="PF14269">
    <property type="entry name" value="Arylsulfotran_2"/>
    <property type="match status" value="1"/>
</dbReference>
<dbReference type="InterPro" id="IPR039535">
    <property type="entry name" value="ASST-like"/>
</dbReference>
<dbReference type="PANTHER" id="PTHR35340">
    <property type="entry name" value="PQQ ENZYME REPEAT PROTEIN-RELATED"/>
    <property type="match status" value="1"/>
</dbReference>
<evidence type="ECO:0000313" key="3">
    <source>
        <dbReference type="Proteomes" id="UP000184073"/>
    </source>
</evidence>
<dbReference type="Proteomes" id="UP000184073">
    <property type="component" value="Unassembled WGS sequence"/>
</dbReference>
<dbReference type="InterPro" id="IPR053143">
    <property type="entry name" value="Arylsulfate_ST"/>
</dbReference>
<evidence type="ECO:0000313" key="2">
    <source>
        <dbReference type="EMBL" id="OJJ02112.1"/>
    </source>
</evidence>
<evidence type="ECO:0008006" key="4">
    <source>
        <dbReference type="Google" id="ProtNLM"/>
    </source>
</evidence>
<organism evidence="2 3">
    <name type="scientific">Aspergillus versicolor CBS 583.65</name>
    <dbReference type="NCBI Taxonomy" id="1036611"/>
    <lineage>
        <taxon>Eukaryota</taxon>
        <taxon>Fungi</taxon>
        <taxon>Dikarya</taxon>
        <taxon>Ascomycota</taxon>
        <taxon>Pezizomycotina</taxon>
        <taxon>Eurotiomycetes</taxon>
        <taxon>Eurotiomycetidae</taxon>
        <taxon>Eurotiales</taxon>
        <taxon>Aspergillaceae</taxon>
        <taxon>Aspergillus</taxon>
        <taxon>Aspergillus subgen. Nidulantes</taxon>
    </lineage>
</organism>
<dbReference type="SUPFAM" id="SSF63829">
    <property type="entry name" value="Calcium-dependent phosphotriesterase"/>
    <property type="match status" value="1"/>
</dbReference>
<protein>
    <recommendedName>
        <fullName evidence="4">Arylsulfotransferase N-terminal domain-containing protein</fullName>
    </recommendedName>
</protein>
<dbReference type="EMBL" id="KV878129">
    <property type="protein sequence ID" value="OJJ02112.1"/>
    <property type="molecule type" value="Genomic_DNA"/>
</dbReference>
<evidence type="ECO:0000256" key="1">
    <source>
        <dbReference type="SAM" id="SignalP"/>
    </source>
</evidence>
<dbReference type="VEuPathDB" id="FungiDB:ASPVEDRAFT_887771"/>
<proteinExistence type="predicted"/>
<gene>
    <name evidence="2" type="ORF">ASPVEDRAFT_887771</name>
</gene>
<feature type="chain" id="PRO_5013335911" description="Arylsulfotransferase N-terminal domain-containing protein" evidence="1">
    <location>
        <begin position="16"/>
        <end position="529"/>
    </location>
</feature>
<dbReference type="AlphaFoldDB" id="A0A1L9PKW2"/>
<name>A0A1L9PKW2_ASPVE</name>
<dbReference type="PANTHER" id="PTHR35340:SF9">
    <property type="entry name" value="ASST-DOMAIN-CONTAINING PROTEIN"/>
    <property type="match status" value="1"/>
</dbReference>
<keyword evidence="3" id="KW-1185">Reference proteome</keyword>
<accession>A0A1L9PKW2</accession>
<dbReference type="OrthoDB" id="5427350at2759"/>
<keyword evidence="1" id="KW-0732">Signal</keyword>